<dbReference type="InterPro" id="IPR036390">
    <property type="entry name" value="WH_DNA-bd_sf"/>
</dbReference>
<gene>
    <name evidence="1" type="ORF">MBBTH_04500</name>
</gene>
<evidence type="ECO:0008006" key="3">
    <source>
        <dbReference type="Google" id="ProtNLM"/>
    </source>
</evidence>
<dbReference type="Gene3D" id="1.10.10.10">
    <property type="entry name" value="Winged helix-like DNA-binding domain superfamily/Winged helix DNA-binding domain"/>
    <property type="match status" value="1"/>
</dbReference>
<dbReference type="AlphaFoldDB" id="A0A315XPG1"/>
<keyword evidence="2" id="KW-1185">Reference proteome</keyword>
<protein>
    <recommendedName>
        <fullName evidence="3">ArnR1-like winged helix-turn-helix domain-containing protein</fullName>
    </recommendedName>
</protein>
<organism evidence="1 2">
    <name type="scientific">Methanobrevibacter thaueri</name>
    <dbReference type="NCBI Taxonomy" id="190975"/>
    <lineage>
        <taxon>Archaea</taxon>
        <taxon>Methanobacteriati</taxon>
        <taxon>Methanobacteriota</taxon>
        <taxon>Methanomada group</taxon>
        <taxon>Methanobacteria</taxon>
        <taxon>Methanobacteriales</taxon>
        <taxon>Methanobacteriaceae</taxon>
        <taxon>Methanobrevibacter</taxon>
    </lineage>
</organism>
<comment type="caution">
    <text evidence="1">The sequence shown here is derived from an EMBL/GenBank/DDBJ whole genome shotgun (WGS) entry which is preliminary data.</text>
</comment>
<evidence type="ECO:0000313" key="2">
    <source>
        <dbReference type="Proteomes" id="UP000251717"/>
    </source>
</evidence>
<dbReference type="RefSeq" id="WP_243409623.1">
    <property type="nucleotide sequence ID" value="NZ_MZGS01000016.1"/>
</dbReference>
<name>A0A315XPG1_9EURY</name>
<proteinExistence type="predicted"/>
<dbReference type="SUPFAM" id="SSF46785">
    <property type="entry name" value="Winged helix' DNA-binding domain"/>
    <property type="match status" value="1"/>
</dbReference>
<reference evidence="1 2" key="1">
    <citation type="submission" date="2017-03" db="EMBL/GenBank/DDBJ databases">
        <title>Genome sequence of Methanobrevibacter thaueri.</title>
        <authorList>
            <person name="Poehlein A."/>
            <person name="Seedorf H."/>
            <person name="Daniel R."/>
        </authorList>
    </citation>
    <scope>NUCLEOTIDE SEQUENCE [LARGE SCALE GENOMIC DNA]</scope>
    <source>
        <strain evidence="1 2">DSM 11995</strain>
    </source>
</reference>
<dbReference type="Proteomes" id="UP000251717">
    <property type="component" value="Unassembled WGS sequence"/>
</dbReference>
<dbReference type="InterPro" id="IPR036388">
    <property type="entry name" value="WH-like_DNA-bd_sf"/>
</dbReference>
<sequence>MNTDKHDFIRALSYVKRSSNRRDVVNIINKSLLMPSEIAKIMDLRVNQISAILSDLKKENIVVCINEHEKVGRLYELTPLGLEIYYYLKEMEQE</sequence>
<accession>A0A315XPG1</accession>
<dbReference type="EMBL" id="MZGS01000016">
    <property type="protein sequence ID" value="PWB87863.1"/>
    <property type="molecule type" value="Genomic_DNA"/>
</dbReference>
<evidence type="ECO:0000313" key="1">
    <source>
        <dbReference type="EMBL" id="PWB87863.1"/>
    </source>
</evidence>